<evidence type="ECO:0000259" key="1">
    <source>
        <dbReference type="Pfam" id="PF00881"/>
    </source>
</evidence>
<keyword evidence="3" id="KW-1185">Reference proteome</keyword>
<dbReference type="SUPFAM" id="SSF55469">
    <property type="entry name" value="FMN-dependent nitroreductase-like"/>
    <property type="match status" value="1"/>
</dbReference>
<dbReference type="Gene3D" id="3.40.109.10">
    <property type="entry name" value="NADH Oxidase"/>
    <property type="match status" value="1"/>
</dbReference>
<dbReference type="RefSeq" id="WP_196817063.1">
    <property type="nucleotide sequence ID" value="NZ_CP012850.1"/>
</dbReference>
<sequence length="113" mass="12464">MSEDSISGQWIIGANFAIIILTDPKYGFHVLDAGRVIQNIQLSAWDNAVGSGLYTGIREDKMRNDFNIPSSLSISAVVGFGYPKKSITGKRKNRKPLNELAYKEVFGNSDNLL</sequence>
<dbReference type="InterPro" id="IPR029479">
    <property type="entry name" value="Nitroreductase"/>
</dbReference>
<proteinExistence type="predicted"/>
<gene>
    <name evidence="2" type="ORF">NMY3_00180</name>
</gene>
<organism evidence="2 3">
    <name type="scientific">Candidatus Nitrosocosmicus oleophilus</name>
    <dbReference type="NCBI Taxonomy" id="1353260"/>
    <lineage>
        <taxon>Archaea</taxon>
        <taxon>Nitrososphaerota</taxon>
        <taxon>Nitrososphaeria</taxon>
        <taxon>Nitrososphaerales</taxon>
        <taxon>Nitrososphaeraceae</taxon>
        <taxon>Candidatus Nitrosocosmicus</taxon>
    </lineage>
</organism>
<dbReference type="KEGG" id="taa:NMY3_00180"/>
<reference evidence="3" key="1">
    <citation type="submission" date="2015-10" db="EMBL/GenBank/DDBJ databases">
        <title>Niche specialization of a soil ammonia-oxidizing archaeon, Candidatus Nitrosocosmicus oleophilus.</title>
        <authorList>
            <person name="Jung M.-Y."/>
            <person name="Rhee S.-K."/>
        </authorList>
    </citation>
    <scope>NUCLEOTIDE SEQUENCE [LARGE SCALE GENOMIC DNA]</scope>
    <source>
        <strain evidence="3">MY3</strain>
    </source>
</reference>
<protein>
    <submittedName>
        <fullName evidence="2">Nitroreductase family protein</fullName>
    </submittedName>
</protein>
<dbReference type="GO" id="GO:0016491">
    <property type="term" value="F:oxidoreductase activity"/>
    <property type="evidence" value="ECO:0007669"/>
    <property type="project" value="InterPro"/>
</dbReference>
<dbReference type="AlphaFoldDB" id="A0A654LSP5"/>
<dbReference type="InterPro" id="IPR000415">
    <property type="entry name" value="Nitroreductase-like"/>
</dbReference>
<accession>A0A654LSP5</accession>
<dbReference type="Proteomes" id="UP000058925">
    <property type="component" value="Chromosome"/>
</dbReference>
<dbReference type="GeneID" id="60420388"/>
<dbReference type="Pfam" id="PF00881">
    <property type="entry name" value="Nitroreductase"/>
    <property type="match status" value="1"/>
</dbReference>
<evidence type="ECO:0000313" key="2">
    <source>
        <dbReference type="EMBL" id="ALI34394.1"/>
    </source>
</evidence>
<evidence type="ECO:0000313" key="3">
    <source>
        <dbReference type="Proteomes" id="UP000058925"/>
    </source>
</evidence>
<name>A0A654LSP5_9ARCH</name>
<feature type="domain" description="Nitroreductase" evidence="1">
    <location>
        <begin position="8"/>
        <end position="82"/>
    </location>
</feature>
<dbReference type="OrthoDB" id="287850at2157"/>
<dbReference type="EMBL" id="CP012850">
    <property type="protein sequence ID" value="ALI34394.1"/>
    <property type="molecule type" value="Genomic_DNA"/>
</dbReference>